<dbReference type="EMBL" id="JABAIL010000016">
    <property type="protein sequence ID" value="NLR94846.1"/>
    <property type="molecule type" value="Genomic_DNA"/>
</dbReference>
<dbReference type="AlphaFoldDB" id="A0A7X8XZ51"/>
<protein>
    <submittedName>
        <fullName evidence="1">Uncharacterized protein</fullName>
    </submittedName>
</protein>
<reference evidence="1 2" key="1">
    <citation type="submission" date="2020-04" db="EMBL/GenBank/DDBJ databases">
        <title>Flammeovirga sp. SR4, a novel species isolated from seawater.</title>
        <authorList>
            <person name="Wang X."/>
        </authorList>
    </citation>
    <scope>NUCLEOTIDE SEQUENCE [LARGE SCALE GENOMIC DNA]</scope>
    <source>
        <strain evidence="1 2">SR4</strain>
    </source>
</reference>
<dbReference type="RefSeq" id="WP_168885555.1">
    <property type="nucleotide sequence ID" value="NZ_JABAIL010000016.1"/>
</dbReference>
<dbReference type="Proteomes" id="UP000585050">
    <property type="component" value="Unassembled WGS sequence"/>
</dbReference>
<proteinExistence type="predicted"/>
<evidence type="ECO:0000313" key="2">
    <source>
        <dbReference type="Proteomes" id="UP000585050"/>
    </source>
</evidence>
<name>A0A7X8XZ51_9BACT</name>
<gene>
    <name evidence="1" type="ORF">HGP29_26815</name>
</gene>
<sequence>MYLKSIYRESEYELEVYVPKLNVPANISVFNRNFILRETVGEFIELPPANTLIIQEGAVHVLGKLESKKATITDFIAHRKPTSKFRRLKDEVVMLAMKKGVELSEVMPFVNLVSS</sequence>
<evidence type="ECO:0000313" key="1">
    <source>
        <dbReference type="EMBL" id="NLR94846.1"/>
    </source>
</evidence>
<organism evidence="1 2">
    <name type="scientific">Flammeovirga agarivorans</name>
    <dbReference type="NCBI Taxonomy" id="2726742"/>
    <lineage>
        <taxon>Bacteria</taxon>
        <taxon>Pseudomonadati</taxon>
        <taxon>Bacteroidota</taxon>
        <taxon>Cytophagia</taxon>
        <taxon>Cytophagales</taxon>
        <taxon>Flammeovirgaceae</taxon>
        <taxon>Flammeovirga</taxon>
    </lineage>
</organism>
<comment type="caution">
    <text evidence="1">The sequence shown here is derived from an EMBL/GenBank/DDBJ whole genome shotgun (WGS) entry which is preliminary data.</text>
</comment>
<accession>A0A7X8XZ51</accession>
<keyword evidence="2" id="KW-1185">Reference proteome</keyword>